<evidence type="ECO:0000313" key="2">
    <source>
        <dbReference type="EMBL" id="MEA9357843.1"/>
    </source>
</evidence>
<sequence>MKIKKMQSSNVIKSNGDIERFSMRKFNKSLRRTGLDSMYCNQISKAVADKIHPGIRTKDIYNETFKLIKKTSVIAAVHYSLKKAILELGPTGFIFELFVARYFECIGYKTYVGTTLQGQFVKHEVDVVAVKNNYMVCVECKFHNMVRTKNDIKIVLYVKSRWDDLKKGPDGKYLREFYVATNTSFTGDALIYSNGIGLKLLGVNAPEDESFLDKIKKHKLYPITSLKRLKKIYCQELIREKLILCSDLLDKRAILKKIGMSDEEIRNLYTDINKLME</sequence>
<feature type="domain" description="AF1548-like C-terminal" evidence="1">
    <location>
        <begin position="221"/>
        <end position="275"/>
    </location>
</feature>
<dbReference type="InterPro" id="IPR011335">
    <property type="entry name" value="Restrct_endonuc-II-like"/>
</dbReference>
<organism evidence="2 3">
    <name type="scientific">Bacteriovorax antarcticus</name>
    <dbReference type="NCBI Taxonomy" id="3088717"/>
    <lineage>
        <taxon>Bacteria</taxon>
        <taxon>Pseudomonadati</taxon>
        <taxon>Bdellovibrionota</taxon>
        <taxon>Bacteriovoracia</taxon>
        <taxon>Bacteriovoracales</taxon>
        <taxon>Bacteriovoracaceae</taxon>
        <taxon>Bacteriovorax</taxon>
    </lineage>
</organism>
<keyword evidence="3" id="KW-1185">Reference proteome</keyword>
<comment type="caution">
    <text evidence="2">The sequence shown here is derived from an EMBL/GenBank/DDBJ whole genome shotgun (WGS) entry which is preliminary data.</text>
</comment>
<dbReference type="SUPFAM" id="SSF52980">
    <property type="entry name" value="Restriction endonuclease-like"/>
    <property type="match status" value="1"/>
</dbReference>
<dbReference type="InterPro" id="IPR011856">
    <property type="entry name" value="tRNA_endonuc-like_dom_sf"/>
</dbReference>
<dbReference type="Gene3D" id="1.10.150.20">
    <property type="entry name" value="5' to 3' exonuclease, C-terminal subdomain"/>
    <property type="match status" value="1"/>
</dbReference>
<protein>
    <recommendedName>
        <fullName evidence="1">AF1548-like C-terminal domain-containing protein</fullName>
    </recommendedName>
</protein>
<reference evidence="2 3" key="1">
    <citation type="submission" date="2023-11" db="EMBL/GenBank/DDBJ databases">
        <title>A Novel Polar Bacteriovorax (B. antarcticus) Isolated from the Biocrust in Antarctica.</title>
        <authorList>
            <person name="Mun W."/>
            <person name="Choi S.Y."/>
            <person name="Mitchell R.J."/>
        </authorList>
    </citation>
    <scope>NUCLEOTIDE SEQUENCE [LARGE SCALE GENOMIC DNA]</scope>
    <source>
        <strain evidence="2 3">PP10</strain>
    </source>
</reference>
<dbReference type="Proteomes" id="UP001302274">
    <property type="component" value="Unassembled WGS sequence"/>
</dbReference>
<gene>
    <name evidence="2" type="ORF">SHI21_16550</name>
</gene>
<dbReference type="Pfam" id="PF22357">
    <property type="entry name" value="AF1548-like_C"/>
    <property type="match status" value="1"/>
</dbReference>
<accession>A0ABU5VXQ6</accession>
<evidence type="ECO:0000313" key="3">
    <source>
        <dbReference type="Proteomes" id="UP001302274"/>
    </source>
</evidence>
<dbReference type="InterPro" id="IPR054374">
    <property type="entry name" value="AF1548-like_C"/>
</dbReference>
<name>A0ABU5VXQ6_9BACT</name>
<dbReference type="EMBL" id="JAYGJQ010000002">
    <property type="protein sequence ID" value="MEA9357843.1"/>
    <property type="molecule type" value="Genomic_DNA"/>
</dbReference>
<proteinExistence type="predicted"/>
<evidence type="ECO:0000259" key="1">
    <source>
        <dbReference type="Pfam" id="PF22357"/>
    </source>
</evidence>
<dbReference type="RefSeq" id="WP_323578015.1">
    <property type="nucleotide sequence ID" value="NZ_JAYGJQ010000002.1"/>
</dbReference>
<dbReference type="Gene3D" id="3.40.1350.10">
    <property type="match status" value="1"/>
</dbReference>